<dbReference type="InterPro" id="IPR019775">
    <property type="entry name" value="WD40_repeat_CS"/>
</dbReference>
<dbReference type="PANTHER" id="PTHR19876:SF72">
    <property type="entry name" value="COATOMER WD ASSOCIATED REGION DOMAIN-CONTAINING PROTEIN"/>
    <property type="match status" value="1"/>
</dbReference>
<dbReference type="Proteomes" id="UP000015106">
    <property type="component" value="Chromosome 7"/>
</dbReference>
<dbReference type="PANTHER" id="PTHR19876">
    <property type="entry name" value="COATOMER"/>
    <property type="match status" value="1"/>
</dbReference>
<accession>A0A8R7V8L7</accession>
<dbReference type="SMART" id="SM00320">
    <property type="entry name" value="WD40"/>
    <property type="match status" value="2"/>
</dbReference>
<dbReference type="InterPro" id="IPR001680">
    <property type="entry name" value="WD40_rpt"/>
</dbReference>
<reference evidence="4" key="3">
    <citation type="submission" date="2022-06" db="UniProtKB">
        <authorList>
            <consortium name="EnsemblPlants"/>
        </authorList>
    </citation>
    <scope>IDENTIFICATION</scope>
</reference>
<keyword evidence="1 3" id="KW-0853">WD repeat</keyword>
<name>A0A8R7V8L7_TRIUA</name>
<organism evidence="4 5">
    <name type="scientific">Triticum urartu</name>
    <name type="common">Red wild einkorn</name>
    <name type="synonym">Crithodium urartu</name>
    <dbReference type="NCBI Taxonomy" id="4572"/>
    <lineage>
        <taxon>Eukaryota</taxon>
        <taxon>Viridiplantae</taxon>
        <taxon>Streptophyta</taxon>
        <taxon>Embryophyta</taxon>
        <taxon>Tracheophyta</taxon>
        <taxon>Spermatophyta</taxon>
        <taxon>Magnoliopsida</taxon>
        <taxon>Liliopsida</taxon>
        <taxon>Poales</taxon>
        <taxon>Poaceae</taxon>
        <taxon>BOP clade</taxon>
        <taxon>Pooideae</taxon>
        <taxon>Triticodae</taxon>
        <taxon>Triticeae</taxon>
        <taxon>Triticinae</taxon>
        <taxon>Triticum</taxon>
    </lineage>
</organism>
<dbReference type="GO" id="GO:0006888">
    <property type="term" value="P:endoplasmic reticulum to Golgi vesicle-mediated transport"/>
    <property type="evidence" value="ECO:0007669"/>
    <property type="project" value="TreeGrafter"/>
</dbReference>
<dbReference type="EnsemblPlants" id="TuG1812G0700005760.01.T01">
    <property type="protein sequence ID" value="TuG1812G0700005760.01.T01"/>
    <property type="gene ID" value="TuG1812G0700005760.01"/>
</dbReference>
<reference evidence="5" key="1">
    <citation type="journal article" date="2013" name="Nature">
        <title>Draft genome of the wheat A-genome progenitor Triticum urartu.</title>
        <authorList>
            <person name="Ling H.Q."/>
            <person name="Zhao S."/>
            <person name="Liu D."/>
            <person name="Wang J."/>
            <person name="Sun H."/>
            <person name="Zhang C."/>
            <person name="Fan H."/>
            <person name="Li D."/>
            <person name="Dong L."/>
            <person name="Tao Y."/>
            <person name="Gao C."/>
            <person name="Wu H."/>
            <person name="Li Y."/>
            <person name="Cui Y."/>
            <person name="Guo X."/>
            <person name="Zheng S."/>
            <person name="Wang B."/>
            <person name="Yu K."/>
            <person name="Liang Q."/>
            <person name="Yang W."/>
            <person name="Lou X."/>
            <person name="Chen J."/>
            <person name="Feng M."/>
            <person name="Jian J."/>
            <person name="Zhang X."/>
            <person name="Luo G."/>
            <person name="Jiang Y."/>
            <person name="Liu J."/>
            <person name="Wang Z."/>
            <person name="Sha Y."/>
            <person name="Zhang B."/>
            <person name="Wu H."/>
            <person name="Tang D."/>
            <person name="Shen Q."/>
            <person name="Xue P."/>
            <person name="Zou S."/>
            <person name="Wang X."/>
            <person name="Liu X."/>
            <person name="Wang F."/>
            <person name="Yang Y."/>
            <person name="An X."/>
            <person name="Dong Z."/>
            <person name="Zhang K."/>
            <person name="Zhang X."/>
            <person name="Luo M.C."/>
            <person name="Dvorak J."/>
            <person name="Tong Y."/>
            <person name="Wang J."/>
            <person name="Yang H."/>
            <person name="Li Z."/>
            <person name="Wang D."/>
            <person name="Zhang A."/>
            <person name="Wang J."/>
        </authorList>
    </citation>
    <scope>NUCLEOTIDE SEQUENCE</scope>
    <source>
        <strain evidence="5">cv. G1812</strain>
    </source>
</reference>
<dbReference type="PROSITE" id="PS50082">
    <property type="entry name" value="WD_REPEATS_2"/>
    <property type="match status" value="2"/>
</dbReference>
<protein>
    <submittedName>
        <fullName evidence="4">Uncharacterized protein</fullName>
    </submittedName>
</protein>
<evidence type="ECO:0000256" key="3">
    <source>
        <dbReference type="PROSITE-ProRule" id="PRU00221"/>
    </source>
</evidence>
<dbReference type="SUPFAM" id="SSF50978">
    <property type="entry name" value="WD40 repeat-like"/>
    <property type="match status" value="1"/>
</dbReference>
<evidence type="ECO:0000256" key="1">
    <source>
        <dbReference type="ARBA" id="ARBA00022574"/>
    </source>
</evidence>
<keyword evidence="2" id="KW-0677">Repeat</keyword>
<dbReference type="InterPro" id="IPR015943">
    <property type="entry name" value="WD40/YVTN_repeat-like_dom_sf"/>
</dbReference>
<dbReference type="InterPro" id="IPR050844">
    <property type="entry name" value="Coatomer_complex_subunit"/>
</dbReference>
<dbReference type="AlphaFoldDB" id="A0A8R7V8L7"/>
<dbReference type="PROSITE" id="PS50294">
    <property type="entry name" value="WD_REPEATS_REGION"/>
    <property type="match status" value="2"/>
</dbReference>
<dbReference type="PROSITE" id="PS00678">
    <property type="entry name" value="WD_REPEATS_1"/>
    <property type="match status" value="1"/>
</dbReference>
<dbReference type="Gene3D" id="2.130.10.10">
    <property type="entry name" value="YVTN repeat-like/Quinoprotein amine dehydrogenase"/>
    <property type="match status" value="1"/>
</dbReference>
<keyword evidence="5" id="KW-1185">Reference proteome</keyword>
<dbReference type="GO" id="GO:0006890">
    <property type="term" value="P:retrograde vesicle-mediated transport, Golgi to endoplasmic reticulum"/>
    <property type="evidence" value="ECO:0007669"/>
    <property type="project" value="TreeGrafter"/>
</dbReference>
<evidence type="ECO:0000313" key="5">
    <source>
        <dbReference type="Proteomes" id="UP000015106"/>
    </source>
</evidence>
<feature type="repeat" description="WD" evidence="3">
    <location>
        <begin position="67"/>
        <end position="110"/>
    </location>
</feature>
<dbReference type="GO" id="GO:0006886">
    <property type="term" value="P:intracellular protein transport"/>
    <property type="evidence" value="ECO:0007669"/>
    <property type="project" value="TreeGrafter"/>
</dbReference>
<proteinExistence type="predicted"/>
<dbReference type="GO" id="GO:0006891">
    <property type="term" value="P:intra-Golgi vesicle-mediated transport"/>
    <property type="evidence" value="ECO:0007669"/>
    <property type="project" value="TreeGrafter"/>
</dbReference>
<feature type="repeat" description="WD" evidence="3">
    <location>
        <begin position="24"/>
        <end position="66"/>
    </location>
</feature>
<dbReference type="InterPro" id="IPR036322">
    <property type="entry name" value="WD40_repeat_dom_sf"/>
</dbReference>
<dbReference type="GO" id="GO:0030126">
    <property type="term" value="C:COPI vesicle coat"/>
    <property type="evidence" value="ECO:0007669"/>
    <property type="project" value="TreeGrafter"/>
</dbReference>
<reference evidence="4" key="2">
    <citation type="submission" date="2018-03" db="EMBL/GenBank/DDBJ databases">
        <title>The Triticum urartu genome reveals the dynamic nature of wheat genome evolution.</title>
        <authorList>
            <person name="Ling H."/>
            <person name="Ma B."/>
            <person name="Shi X."/>
            <person name="Liu H."/>
            <person name="Dong L."/>
            <person name="Sun H."/>
            <person name="Cao Y."/>
            <person name="Gao Q."/>
            <person name="Zheng S."/>
            <person name="Li Y."/>
            <person name="Yu Y."/>
            <person name="Du H."/>
            <person name="Qi M."/>
            <person name="Li Y."/>
            <person name="Yu H."/>
            <person name="Cui Y."/>
            <person name="Wang N."/>
            <person name="Chen C."/>
            <person name="Wu H."/>
            <person name="Zhao Y."/>
            <person name="Zhang J."/>
            <person name="Li Y."/>
            <person name="Zhou W."/>
            <person name="Zhang B."/>
            <person name="Hu W."/>
            <person name="Eijk M."/>
            <person name="Tang J."/>
            <person name="Witsenboer H."/>
            <person name="Zhao S."/>
            <person name="Li Z."/>
            <person name="Zhang A."/>
            <person name="Wang D."/>
            <person name="Liang C."/>
        </authorList>
    </citation>
    <scope>NUCLEOTIDE SEQUENCE [LARGE SCALE GENOMIC DNA]</scope>
    <source>
        <strain evidence="4">cv. G1812</strain>
    </source>
</reference>
<dbReference type="Gramene" id="TuG1812G0700005760.01.T01">
    <property type="protein sequence ID" value="TuG1812G0700005760.01.T01"/>
    <property type="gene ID" value="TuG1812G0700005760.01"/>
</dbReference>
<evidence type="ECO:0000313" key="4">
    <source>
        <dbReference type="EnsemblPlants" id="TuG1812G0700005760.01.T01"/>
    </source>
</evidence>
<sequence>MCCGCNREIRLWDWDQDWNCIHTFEEHTNDIYELKFNPEDTNSFASASHDNTVKVWSLDSHKSKYTLSGHSDWVYRVDFFKRDGQQYLITGSCDNTAKIWDMQKERCVHTLEHESAVFYVL</sequence>
<evidence type="ECO:0000256" key="2">
    <source>
        <dbReference type="ARBA" id="ARBA00022737"/>
    </source>
</evidence>
<dbReference type="Pfam" id="PF00400">
    <property type="entry name" value="WD40"/>
    <property type="match status" value="2"/>
</dbReference>